<evidence type="ECO:0000256" key="1">
    <source>
        <dbReference type="ARBA" id="ARBA00004173"/>
    </source>
</evidence>
<keyword evidence="6" id="KW-0067">ATP-binding</keyword>
<dbReference type="GO" id="GO:0016787">
    <property type="term" value="F:hydrolase activity"/>
    <property type="evidence" value="ECO:0007669"/>
    <property type="project" value="UniProtKB-KW"/>
</dbReference>
<dbReference type="PANTHER" id="PTHR12131:SF1">
    <property type="entry name" value="ATP-DEPENDENT RNA HELICASE SUPV3L1, MITOCHONDRIAL-RELATED"/>
    <property type="match status" value="1"/>
</dbReference>
<dbReference type="GeneID" id="80901474"/>
<dbReference type="EMBL" id="KZ454990">
    <property type="protein sequence ID" value="PKI83959.1"/>
    <property type="molecule type" value="Genomic_DNA"/>
</dbReference>
<accession>A0A2N1JBN2</accession>
<dbReference type="PROSITE" id="PS51194">
    <property type="entry name" value="HELICASE_CTER"/>
    <property type="match status" value="1"/>
</dbReference>
<feature type="compositionally biased region" description="Pro residues" evidence="10">
    <location>
        <begin position="47"/>
        <end position="61"/>
    </location>
</feature>
<evidence type="ECO:0000256" key="9">
    <source>
        <dbReference type="ARBA" id="ARBA00047984"/>
    </source>
</evidence>
<organism evidence="12 13">
    <name type="scientific">Malassezia vespertilionis</name>
    <dbReference type="NCBI Taxonomy" id="2020962"/>
    <lineage>
        <taxon>Eukaryota</taxon>
        <taxon>Fungi</taxon>
        <taxon>Dikarya</taxon>
        <taxon>Basidiomycota</taxon>
        <taxon>Ustilaginomycotina</taxon>
        <taxon>Malasseziomycetes</taxon>
        <taxon>Malasseziales</taxon>
        <taxon>Malasseziaceae</taxon>
        <taxon>Malassezia</taxon>
    </lineage>
</organism>
<dbReference type="AlphaFoldDB" id="A0A2N1JBN2"/>
<comment type="catalytic activity">
    <reaction evidence="9">
        <text>ATP + H2O = ADP + phosphate + H(+)</text>
        <dbReference type="Rhea" id="RHEA:13065"/>
        <dbReference type="ChEBI" id="CHEBI:15377"/>
        <dbReference type="ChEBI" id="CHEBI:15378"/>
        <dbReference type="ChEBI" id="CHEBI:30616"/>
        <dbReference type="ChEBI" id="CHEBI:43474"/>
        <dbReference type="ChEBI" id="CHEBI:456216"/>
        <dbReference type="EC" id="3.6.4.13"/>
    </reaction>
</comment>
<dbReference type="InterPro" id="IPR027417">
    <property type="entry name" value="P-loop_NTPase"/>
</dbReference>
<reference evidence="12 13" key="1">
    <citation type="submission" date="2017-10" db="EMBL/GenBank/DDBJ databases">
        <title>A novel species of cold-tolerant Malassezia isolated from bats.</title>
        <authorList>
            <person name="Lorch J.M."/>
            <person name="Palmer J.M."/>
            <person name="Vanderwolf K.J."/>
            <person name="Schmidt K.Z."/>
            <person name="Verant M.L."/>
            <person name="Weller T.J."/>
            <person name="Blehert D.S."/>
        </authorList>
    </citation>
    <scope>NUCLEOTIDE SEQUENCE [LARGE SCALE GENOMIC DNA]</scope>
    <source>
        <strain evidence="12 13">NWHC:44797-103</strain>
    </source>
</reference>
<evidence type="ECO:0000256" key="5">
    <source>
        <dbReference type="ARBA" id="ARBA00022806"/>
    </source>
</evidence>
<dbReference type="InterPro" id="IPR001650">
    <property type="entry name" value="Helicase_C-like"/>
</dbReference>
<evidence type="ECO:0000256" key="3">
    <source>
        <dbReference type="ARBA" id="ARBA00022741"/>
    </source>
</evidence>
<keyword evidence="5" id="KW-0347">Helicase</keyword>
<feature type="region of interest" description="Disordered" evidence="10">
    <location>
        <begin position="27"/>
        <end position="64"/>
    </location>
</feature>
<dbReference type="STRING" id="2020962.A0A2N1JBN2"/>
<proteinExistence type="predicted"/>
<dbReference type="Pfam" id="PF12513">
    <property type="entry name" value="SUV3_C"/>
    <property type="match status" value="1"/>
</dbReference>
<evidence type="ECO:0000256" key="8">
    <source>
        <dbReference type="ARBA" id="ARBA00023128"/>
    </source>
</evidence>
<dbReference type="InterPro" id="IPR022192">
    <property type="entry name" value="SUV3_C"/>
</dbReference>
<dbReference type="Pfam" id="PF00271">
    <property type="entry name" value="Helicase_C"/>
    <property type="match status" value="1"/>
</dbReference>
<dbReference type="Pfam" id="PF22527">
    <property type="entry name" value="DEXQc_Suv3"/>
    <property type="match status" value="1"/>
</dbReference>
<dbReference type="OrthoDB" id="6692397at2759"/>
<dbReference type="InterPro" id="IPR050699">
    <property type="entry name" value="RNA-DNA_Helicase"/>
</dbReference>
<dbReference type="GO" id="GO:0005524">
    <property type="term" value="F:ATP binding"/>
    <property type="evidence" value="ECO:0007669"/>
    <property type="project" value="UniProtKB-KW"/>
</dbReference>
<evidence type="ECO:0000313" key="13">
    <source>
        <dbReference type="Proteomes" id="UP000232875"/>
    </source>
</evidence>
<dbReference type="GO" id="GO:0045025">
    <property type="term" value="C:mitochondrial degradosome"/>
    <property type="evidence" value="ECO:0007669"/>
    <property type="project" value="TreeGrafter"/>
</dbReference>
<evidence type="ECO:0000256" key="6">
    <source>
        <dbReference type="ARBA" id="ARBA00022840"/>
    </source>
</evidence>
<dbReference type="Gene3D" id="3.40.50.300">
    <property type="entry name" value="P-loop containing nucleotide triphosphate hydrolases"/>
    <property type="match status" value="2"/>
</dbReference>
<dbReference type="SMART" id="SM00490">
    <property type="entry name" value="HELICc"/>
    <property type="match status" value="1"/>
</dbReference>
<evidence type="ECO:0000313" key="12">
    <source>
        <dbReference type="EMBL" id="PKI83959.1"/>
    </source>
</evidence>
<dbReference type="RefSeq" id="XP_056062774.1">
    <property type="nucleotide sequence ID" value="XM_056206799.1"/>
</dbReference>
<keyword evidence="8" id="KW-0496">Mitochondrion</keyword>
<dbReference type="FunFam" id="3.40.50.300:FF:000957">
    <property type="entry name" value="ATP-dependent RNA helicase SUV3L, mitochondrial"/>
    <property type="match status" value="1"/>
</dbReference>
<keyword evidence="7" id="KW-0809">Transit peptide</keyword>
<comment type="subcellular location">
    <subcellularLocation>
        <location evidence="1">Mitochondrion</location>
    </subcellularLocation>
</comment>
<evidence type="ECO:0000256" key="7">
    <source>
        <dbReference type="ARBA" id="ARBA00022946"/>
    </source>
</evidence>
<dbReference type="PANTHER" id="PTHR12131">
    <property type="entry name" value="ATP-DEPENDENT RNA AND DNA HELICASE"/>
    <property type="match status" value="1"/>
</dbReference>
<keyword evidence="13" id="KW-1185">Reference proteome</keyword>
<dbReference type="CDD" id="cd17913">
    <property type="entry name" value="DEXQc_Suv3"/>
    <property type="match status" value="1"/>
</dbReference>
<keyword evidence="3" id="KW-0547">Nucleotide-binding</keyword>
<feature type="domain" description="Helicase C-terminal" evidence="11">
    <location>
        <begin position="377"/>
        <end position="538"/>
    </location>
</feature>
<dbReference type="Gene3D" id="1.20.272.40">
    <property type="match status" value="1"/>
</dbReference>
<keyword evidence="4" id="KW-0378">Hydrolase</keyword>
<evidence type="ECO:0000256" key="10">
    <source>
        <dbReference type="SAM" id="MobiDB-lite"/>
    </source>
</evidence>
<dbReference type="EC" id="3.6.4.13" evidence="2"/>
<dbReference type="InterPro" id="IPR044774">
    <property type="entry name" value="Suv3_DEXQc"/>
</dbReference>
<dbReference type="Proteomes" id="UP000232875">
    <property type="component" value="Unassembled WGS sequence"/>
</dbReference>
<protein>
    <recommendedName>
        <fullName evidence="2">RNA helicase</fullName>
        <ecNumber evidence="2">3.6.4.13</ecNumber>
    </recommendedName>
</protein>
<evidence type="ECO:0000256" key="2">
    <source>
        <dbReference type="ARBA" id="ARBA00012552"/>
    </source>
</evidence>
<dbReference type="CDD" id="cd18805">
    <property type="entry name" value="SF2_C_suv3"/>
    <property type="match status" value="1"/>
</dbReference>
<gene>
    <name evidence="12" type="primary">SUV3</name>
    <name evidence="12" type="ORF">MVES_001863</name>
</gene>
<evidence type="ECO:0000256" key="4">
    <source>
        <dbReference type="ARBA" id="ARBA00022801"/>
    </source>
</evidence>
<dbReference type="GO" id="GO:0000965">
    <property type="term" value="P:mitochondrial RNA 3'-end processing"/>
    <property type="evidence" value="ECO:0007669"/>
    <property type="project" value="TreeGrafter"/>
</dbReference>
<dbReference type="Gene3D" id="1.20.58.1080">
    <property type="match status" value="1"/>
</dbReference>
<dbReference type="SUPFAM" id="SSF52540">
    <property type="entry name" value="P-loop containing nucleoside triphosphate hydrolases"/>
    <property type="match status" value="1"/>
</dbReference>
<dbReference type="GO" id="GO:0003724">
    <property type="term" value="F:RNA helicase activity"/>
    <property type="evidence" value="ECO:0007669"/>
    <property type="project" value="UniProtKB-EC"/>
</dbReference>
<sequence length="768" mass="84550">MASCMLLVLRFARQGVRHVQYTPLRYRSTDSHLRSRPPRRTRFVDKTPPPPPELHGPPKPTPTSRIRKMVYTEAHALPTNTAFIARLGGFGIVPMVLRIVLQQPGLVCDDLSALWRAMLEKWSLAVQKGSPDALVFAPWSTIAADFDGAGKSAIQRACMQTFLLWTTTMLRRASARRGTHAVVALQSALRQLELLRSMADMRVPEHAYMPARTLTRQIHMHVGPTNSGKTHGALVALSRARTGLYAGPLRLLAHEVWERLNEGTIAPEIPPRACNLRTGEEQRIVDPLAGLVSCTVEMTDPNGSYDVAVIDEIQMLADLQRGPAWTQAVLGLPAKELHLCGEASAVPLARRLADLCGDVLHVHTYERLTPLSVAPTSLEGNLAQIQRGDCIVAFSRNAIFQLKRQIETQTSLQCAVAYGNLPPETKSEQAKLFNAGKLDVMVASDAIGMGLNLKIKRVIFDALAKWNGAEMVSLSVSQIKQIAGRAGRYGTLRDAQGGLVLTRYARDMPLLRAALDAPTLPLVRAALQPPSGMLESLALLLPFSGNGGADRSARSLSELYQDMTLLAQIEPGTFAFANFDAQSALAPILELRGRNMLTHAEKERWANAPVNLRDERAVAWFGNAVELYARGELIPFERCARFLGTLEAEQQVTGAMCAAQARRDEARRGGGQVLPLEAYTHANDADILTVDTLMLLESHHRALSLYLWLSFRFPLAFCFREDVEKRKAGTEKAIEFCLDAIRIQRARRLTKLGRADQVGAAQRAVLQV</sequence>
<evidence type="ECO:0000259" key="11">
    <source>
        <dbReference type="PROSITE" id="PS51194"/>
    </source>
</evidence>
<dbReference type="InterPro" id="IPR055206">
    <property type="entry name" value="DEXQc_SUV3"/>
</dbReference>
<name>A0A2N1JBN2_9BASI</name>